<dbReference type="GO" id="GO:0004601">
    <property type="term" value="F:peroxidase activity"/>
    <property type="evidence" value="ECO:0007669"/>
    <property type="project" value="InterPro"/>
</dbReference>
<dbReference type="InterPro" id="IPR036851">
    <property type="entry name" value="Chloroperoxidase-like_sf"/>
</dbReference>
<evidence type="ECO:0000313" key="1">
    <source>
        <dbReference type="EMBL" id="KAF1951951.1"/>
    </source>
</evidence>
<dbReference type="AlphaFoldDB" id="A0A6A5TH73"/>
<sequence>MDTDLTSILVAFSILTNGDIATASFVSRLHGWCRPLLQRLRCLSFRLFKPNVGFTAVDTSKQFTLDVMGSHYAPSTDFSKKNNPYLYYFKFPQSVSLGAFAFHRNLLSNSTYGAGGIANYGSIASIIGASYDKATDNFMYVHERWPQVRV</sequence>
<dbReference type="Proteomes" id="UP000800035">
    <property type="component" value="Unassembled WGS sequence"/>
</dbReference>
<dbReference type="EMBL" id="ML977014">
    <property type="protein sequence ID" value="KAF1951951.1"/>
    <property type="molecule type" value="Genomic_DNA"/>
</dbReference>
<proteinExistence type="predicted"/>
<gene>
    <name evidence="1" type="ORF">CC80DRAFT_553015</name>
</gene>
<reference evidence="1" key="1">
    <citation type="journal article" date="2020" name="Stud. Mycol.">
        <title>101 Dothideomycetes genomes: a test case for predicting lifestyles and emergence of pathogens.</title>
        <authorList>
            <person name="Haridas S."/>
            <person name="Albert R."/>
            <person name="Binder M."/>
            <person name="Bloem J."/>
            <person name="Labutti K."/>
            <person name="Salamov A."/>
            <person name="Andreopoulos B."/>
            <person name="Baker S."/>
            <person name="Barry K."/>
            <person name="Bills G."/>
            <person name="Bluhm B."/>
            <person name="Cannon C."/>
            <person name="Castanera R."/>
            <person name="Culley D."/>
            <person name="Daum C."/>
            <person name="Ezra D."/>
            <person name="Gonzalez J."/>
            <person name="Henrissat B."/>
            <person name="Kuo A."/>
            <person name="Liang C."/>
            <person name="Lipzen A."/>
            <person name="Lutzoni F."/>
            <person name="Magnuson J."/>
            <person name="Mondo S."/>
            <person name="Nolan M."/>
            <person name="Ohm R."/>
            <person name="Pangilinan J."/>
            <person name="Park H.-J."/>
            <person name="Ramirez L."/>
            <person name="Alfaro M."/>
            <person name="Sun H."/>
            <person name="Tritt A."/>
            <person name="Yoshinaga Y."/>
            <person name="Zwiers L.-H."/>
            <person name="Turgeon B."/>
            <person name="Goodwin S."/>
            <person name="Spatafora J."/>
            <person name="Crous P."/>
            <person name="Grigoriev I."/>
        </authorList>
    </citation>
    <scope>NUCLEOTIDE SEQUENCE</scope>
    <source>
        <strain evidence="1">CBS 675.92</strain>
    </source>
</reference>
<dbReference type="Gene3D" id="1.10.489.10">
    <property type="entry name" value="Chloroperoxidase-like"/>
    <property type="match status" value="1"/>
</dbReference>
<protein>
    <submittedName>
        <fullName evidence="1">Uncharacterized protein</fullName>
    </submittedName>
</protein>
<dbReference type="OrthoDB" id="407298at2759"/>
<accession>A0A6A5TH73</accession>
<keyword evidence="2" id="KW-1185">Reference proteome</keyword>
<organism evidence="1 2">
    <name type="scientific">Byssothecium circinans</name>
    <dbReference type="NCBI Taxonomy" id="147558"/>
    <lineage>
        <taxon>Eukaryota</taxon>
        <taxon>Fungi</taxon>
        <taxon>Dikarya</taxon>
        <taxon>Ascomycota</taxon>
        <taxon>Pezizomycotina</taxon>
        <taxon>Dothideomycetes</taxon>
        <taxon>Pleosporomycetidae</taxon>
        <taxon>Pleosporales</taxon>
        <taxon>Massarineae</taxon>
        <taxon>Massarinaceae</taxon>
        <taxon>Byssothecium</taxon>
    </lineage>
</organism>
<evidence type="ECO:0000313" key="2">
    <source>
        <dbReference type="Proteomes" id="UP000800035"/>
    </source>
</evidence>
<name>A0A6A5TH73_9PLEO</name>